<dbReference type="EMBL" id="JBHUFP010000025">
    <property type="protein sequence ID" value="MFD1806813.1"/>
    <property type="molecule type" value="Genomic_DNA"/>
</dbReference>
<accession>A0ABW4NW18</accession>
<feature type="signal peptide" evidence="1">
    <location>
        <begin position="1"/>
        <end position="19"/>
    </location>
</feature>
<gene>
    <name evidence="2" type="ORF">ACFSAV_10640</name>
</gene>
<comment type="caution">
    <text evidence="2">The sequence shown here is derived from an EMBL/GenBank/DDBJ whole genome shotgun (WGS) entry which is preliminary data.</text>
</comment>
<sequence>MKKLVLLFAIVLLVGCAQKAEQTNVQMDLKTLEQYNQRVKSGDTVPVSKKQAYSKEVEYPLNASDNRPKAESRPRYQQPSVVLVPSIGYHYSRWY</sequence>
<organism evidence="2 3">
    <name type="scientific">Pasteurella oralis</name>
    <dbReference type="NCBI Taxonomy" id="1071947"/>
    <lineage>
        <taxon>Bacteria</taxon>
        <taxon>Pseudomonadati</taxon>
        <taxon>Pseudomonadota</taxon>
        <taxon>Gammaproteobacteria</taxon>
        <taxon>Pasteurellales</taxon>
        <taxon>Pasteurellaceae</taxon>
        <taxon>Pasteurella</taxon>
    </lineage>
</organism>
<evidence type="ECO:0008006" key="4">
    <source>
        <dbReference type="Google" id="ProtNLM"/>
    </source>
</evidence>
<dbReference type="RefSeq" id="WP_101775344.1">
    <property type="nucleotide sequence ID" value="NZ_JAUNLA010000007.1"/>
</dbReference>
<evidence type="ECO:0000313" key="2">
    <source>
        <dbReference type="EMBL" id="MFD1806813.1"/>
    </source>
</evidence>
<evidence type="ECO:0000313" key="3">
    <source>
        <dbReference type="Proteomes" id="UP001597420"/>
    </source>
</evidence>
<dbReference type="Proteomes" id="UP001597420">
    <property type="component" value="Unassembled WGS sequence"/>
</dbReference>
<name>A0ABW4NW18_9PAST</name>
<keyword evidence="3" id="KW-1185">Reference proteome</keyword>
<proteinExistence type="predicted"/>
<feature type="chain" id="PRO_5047226927" description="Lipoprotein" evidence="1">
    <location>
        <begin position="20"/>
        <end position="95"/>
    </location>
</feature>
<protein>
    <recommendedName>
        <fullName evidence="4">Lipoprotein</fullName>
    </recommendedName>
</protein>
<keyword evidence="1" id="KW-0732">Signal</keyword>
<dbReference type="PROSITE" id="PS51257">
    <property type="entry name" value="PROKAR_LIPOPROTEIN"/>
    <property type="match status" value="1"/>
</dbReference>
<reference evidence="3" key="1">
    <citation type="journal article" date="2019" name="Int. J. Syst. Evol. Microbiol.">
        <title>The Global Catalogue of Microorganisms (GCM) 10K type strain sequencing project: providing services to taxonomists for standard genome sequencing and annotation.</title>
        <authorList>
            <consortium name="The Broad Institute Genomics Platform"/>
            <consortium name="The Broad Institute Genome Sequencing Center for Infectious Disease"/>
            <person name="Wu L."/>
            <person name="Ma J."/>
        </authorList>
    </citation>
    <scope>NUCLEOTIDE SEQUENCE [LARGE SCALE GENOMIC DNA]</scope>
    <source>
        <strain evidence="3">CCM 7950</strain>
    </source>
</reference>
<evidence type="ECO:0000256" key="1">
    <source>
        <dbReference type="SAM" id="SignalP"/>
    </source>
</evidence>